<protein>
    <submittedName>
        <fullName evidence="2">Uncharacterized protein</fullName>
    </submittedName>
</protein>
<dbReference type="GeneID" id="85481057"/>
<dbReference type="AlphaFoldDB" id="A0AAI9ZJN5"/>
<reference evidence="2" key="1">
    <citation type="submission" date="2021-06" db="EMBL/GenBank/DDBJ databases">
        <title>Comparative genomics, transcriptomics and evolutionary studies reveal genomic signatures of adaptation to plant cell wall in hemibiotrophic fungi.</title>
        <authorList>
            <consortium name="DOE Joint Genome Institute"/>
            <person name="Baroncelli R."/>
            <person name="Diaz J.F."/>
            <person name="Benocci T."/>
            <person name="Peng M."/>
            <person name="Battaglia E."/>
            <person name="Haridas S."/>
            <person name="Andreopoulos W."/>
            <person name="Labutti K."/>
            <person name="Pangilinan J."/>
            <person name="Floch G.L."/>
            <person name="Makela M.R."/>
            <person name="Henrissat B."/>
            <person name="Grigoriev I.V."/>
            <person name="Crouch J.A."/>
            <person name="De Vries R.P."/>
            <person name="Sukno S.A."/>
            <person name="Thon M.R."/>
        </authorList>
    </citation>
    <scope>NUCLEOTIDE SEQUENCE</scope>
    <source>
        <strain evidence="2">CBS 102054</strain>
    </source>
</reference>
<sequence length="108" mass="12444">MSFFRKTLSRGDKPEAKPELEKKDTWSSTETTQTAPKPGPGSEFPCEEVMRARYHDSAKLKTSLDTIYGQGNYKVKERANRFILMLPRPLKKGELAAIEKRIRVHYND</sequence>
<organism evidence="2 3">
    <name type="scientific">Colletotrichum phormii</name>
    <dbReference type="NCBI Taxonomy" id="359342"/>
    <lineage>
        <taxon>Eukaryota</taxon>
        <taxon>Fungi</taxon>
        <taxon>Dikarya</taxon>
        <taxon>Ascomycota</taxon>
        <taxon>Pezizomycotina</taxon>
        <taxon>Sordariomycetes</taxon>
        <taxon>Hypocreomycetidae</taxon>
        <taxon>Glomerellales</taxon>
        <taxon>Glomerellaceae</taxon>
        <taxon>Colletotrichum</taxon>
        <taxon>Colletotrichum acutatum species complex</taxon>
    </lineage>
</organism>
<feature type="compositionally biased region" description="Polar residues" evidence="1">
    <location>
        <begin position="26"/>
        <end position="35"/>
    </location>
</feature>
<dbReference type="RefSeq" id="XP_060441837.1">
    <property type="nucleotide sequence ID" value="XM_060596195.1"/>
</dbReference>
<evidence type="ECO:0000256" key="1">
    <source>
        <dbReference type="SAM" id="MobiDB-lite"/>
    </source>
</evidence>
<accession>A0AAI9ZJN5</accession>
<proteinExistence type="predicted"/>
<comment type="caution">
    <text evidence="2">The sequence shown here is derived from an EMBL/GenBank/DDBJ whole genome shotgun (WGS) entry which is preliminary data.</text>
</comment>
<name>A0AAI9ZJN5_9PEZI</name>
<dbReference type="Proteomes" id="UP001243989">
    <property type="component" value="Unassembled WGS sequence"/>
</dbReference>
<evidence type="ECO:0000313" key="3">
    <source>
        <dbReference type="Proteomes" id="UP001243989"/>
    </source>
</evidence>
<gene>
    <name evidence="2" type="ORF">BDP81DRAFT_71241</name>
</gene>
<evidence type="ECO:0000313" key="2">
    <source>
        <dbReference type="EMBL" id="KAK1633230.1"/>
    </source>
</evidence>
<dbReference type="EMBL" id="JAHMHQ010000018">
    <property type="protein sequence ID" value="KAK1633230.1"/>
    <property type="molecule type" value="Genomic_DNA"/>
</dbReference>
<feature type="region of interest" description="Disordered" evidence="1">
    <location>
        <begin position="1"/>
        <end position="45"/>
    </location>
</feature>
<keyword evidence="3" id="KW-1185">Reference proteome</keyword>
<feature type="compositionally biased region" description="Basic and acidic residues" evidence="1">
    <location>
        <begin position="9"/>
        <end position="25"/>
    </location>
</feature>